<accession>A0ABC8SPK6</accession>
<organism evidence="2 3">
    <name type="scientific">Ilex paraguariensis</name>
    <name type="common">yerba mate</name>
    <dbReference type="NCBI Taxonomy" id="185542"/>
    <lineage>
        <taxon>Eukaryota</taxon>
        <taxon>Viridiplantae</taxon>
        <taxon>Streptophyta</taxon>
        <taxon>Embryophyta</taxon>
        <taxon>Tracheophyta</taxon>
        <taxon>Spermatophyta</taxon>
        <taxon>Magnoliopsida</taxon>
        <taxon>eudicotyledons</taxon>
        <taxon>Gunneridae</taxon>
        <taxon>Pentapetalae</taxon>
        <taxon>asterids</taxon>
        <taxon>campanulids</taxon>
        <taxon>Aquifoliales</taxon>
        <taxon>Aquifoliaceae</taxon>
        <taxon>Ilex</taxon>
    </lineage>
</organism>
<dbReference type="AlphaFoldDB" id="A0ABC8SPK6"/>
<protein>
    <submittedName>
        <fullName evidence="2">Uncharacterized protein</fullName>
    </submittedName>
</protein>
<keyword evidence="3" id="KW-1185">Reference proteome</keyword>
<name>A0ABC8SPK6_9AQUA</name>
<feature type="region of interest" description="Disordered" evidence="1">
    <location>
        <begin position="93"/>
        <end position="114"/>
    </location>
</feature>
<sequence>MTQLRGYNVIYPPAITGGKLISRLFDVFSHLFYKPELQLGKSQLGQNTITITAMQKTIRAKHQDDTSYYTTVTMENHQVNGDVSVDKGKRVVSESDASDSEYEPDCESSECKGSQGEGSQAVIIQAGVSQPAVSQSDVSQGGGSQAVVIQAGVSQPTVSQSNVVCVVNTIYRDLWICHSSAVAFLH</sequence>
<evidence type="ECO:0000256" key="1">
    <source>
        <dbReference type="SAM" id="MobiDB-lite"/>
    </source>
</evidence>
<dbReference type="EMBL" id="CAUOFW020003303">
    <property type="protein sequence ID" value="CAK9159126.1"/>
    <property type="molecule type" value="Genomic_DNA"/>
</dbReference>
<gene>
    <name evidence="2" type="ORF">ILEXP_LOCUS27809</name>
</gene>
<comment type="caution">
    <text evidence="2">The sequence shown here is derived from an EMBL/GenBank/DDBJ whole genome shotgun (WGS) entry which is preliminary data.</text>
</comment>
<proteinExistence type="predicted"/>
<evidence type="ECO:0000313" key="2">
    <source>
        <dbReference type="EMBL" id="CAK9159126.1"/>
    </source>
</evidence>
<dbReference type="Proteomes" id="UP001642360">
    <property type="component" value="Unassembled WGS sequence"/>
</dbReference>
<reference evidence="2 3" key="1">
    <citation type="submission" date="2024-02" db="EMBL/GenBank/DDBJ databases">
        <authorList>
            <person name="Vignale AGUSTIN F."/>
            <person name="Sosa J E."/>
            <person name="Modenutti C."/>
        </authorList>
    </citation>
    <scope>NUCLEOTIDE SEQUENCE [LARGE SCALE GENOMIC DNA]</scope>
</reference>
<evidence type="ECO:0000313" key="3">
    <source>
        <dbReference type="Proteomes" id="UP001642360"/>
    </source>
</evidence>
<feature type="compositionally biased region" description="Acidic residues" evidence="1">
    <location>
        <begin position="96"/>
        <end position="108"/>
    </location>
</feature>